<comment type="caution">
    <text evidence="1">The sequence shown here is derived from an EMBL/GenBank/DDBJ whole genome shotgun (WGS) entry which is preliminary data.</text>
</comment>
<dbReference type="Proteomes" id="UP001162156">
    <property type="component" value="Unassembled WGS sequence"/>
</dbReference>
<dbReference type="PANTHER" id="PTHR40552">
    <property type="entry name" value="AT05186P-RELATED"/>
    <property type="match status" value="1"/>
</dbReference>
<dbReference type="EMBL" id="JANEYF010001161">
    <property type="protein sequence ID" value="KAJ8965790.1"/>
    <property type="molecule type" value="Genomic_DNA"/>
</dbReference>
<accession>A0AAV8ZMQ7</accession>
<reference evidence="1" key="1">
    <citation type="journal article" date="2023" name="Insect Mol. Biol.">
        <title>Genome sequencing provides insights into the evolution of gene families encoding plant cell wall-degrading enzymes in longhorned beetles.</title>
        <authorList>
            <person name="Shin N.R."/>
            <person name="Okamura Y."/>
            <person name="Kirsch R."/>
            <person name="Pauchet Y."/>
        </authorList>
    </citation>
    <scope>NUCLEOTIDE SEQUENCE</scope>
    <source>
        <strain evidence="1">RBIC_L_NR</strain>
    </source>
</reference>
<feature type="non-terminal residue" evidence="1">
    <location>
        <position position="1"/>
    </location>
</feature>
<gene>
    <name evidence="1" type="ORF">NQ314_003906</name>
</gene>
<sequence>YRIKNGIYLIEGTKAIKERDAMCPELKQDHFVCLCACLMLLTCAVQKWDTKKVDQVIDHGAHVYSHADDLEISEKRTIKNVLIQKNFFDIIVKNIKIENWKDNKNLSVAIDTLLRKKLGYFLVQFSNACYVIHRSQDETYHLFDPYGYPAGEDKENQACWVKCQDLKMLKWRLDKLIVPGGESYTFYSFEVTSIKKAPKDVILSAKLQDYDLEYAERRERLGKPFYEDVEWLKTDPVPWSRKSGKSANGRDRGKVDNMWHNWDIEYPNDLWSLVGNIHQSSESNVDKRIGVICSTRSERKRQVAFGKIQESEYFMFDSACLGSPMFLEKRGSGIYTKNDDSE</sequence>
<dbReference type="Gene3D" id="3.90.70.120">
    <property type="match status" value="1"/>
</dbReference>
<organism evidence="1 2">
    <name type="scientific">Rhamnusium bicolor</name>
    <dbReference type="NCBI Taxonomy" id="1586634"/>
    <lineage>
        <taxon>Eukaryota</taxon>
        <taxon>Metazoa</taxon>
        <taxon>Ecdysozoa</taxon>
        <taxon>Arthropoda</taxon>
        <taxon>Hexapoda</taxon>
        <taxon>Insecta</taxon>
        <taxon>Pterygota</taxon>
        <taxon>Neoptera</taxon>
        <taxon>Endopterygota</taxon>
        <taxon>Coleoptera</taxon>
        <taxon>Polyphaga</taxon>
        <taxon>Cucujiformia</taxon>
        <taxon>Chrysomeloidea</taxon>
        <taxon>Cerambycidae</taxon>
        <taxon>Lepturinae</taxon>
        <taxon>Rhagiini</taxon>
        <taxon>Rhamnusium</taxon>
    </lineage>
</organism>
<evidence type="ECO:0000313" key="1">
    <source>
        <dbReference type="EMBL" id="KAJ8965790.1"/>
    </source>
</evidence>
<name>A0AAV8ZMQ7_9CUCU</name>
<protein>
    <submittedName>
        <fullName evidence="1">Uncharacterized protein</fullName>
    </submittedName>
</protein>
<dbReference type="AlphaFoldDB" id="A0AAV8ZMQ7"/>
<dbReference type="PANTHER" id="PTHR40552:SF6">
    <property type="entry name" value="FI09606P-RELATED"/>
    <property type="match status" value="1"/>
</dbReference>
<keyword evidence="2" id="KW-1185">Reference proteome</keyword>
<evidence type="ECO:0000313" key="2">
    <source>
        <dbReference type="Proteomes" id="UP001162156"/>
    </source>
</evidence>
<proteinExistence type="predicted"/>